<protein>
    <recommendedName>
        <fullName evidence="5">Meckel syndrome type 1 protein</fullName>
    </recommendedName>
</protein>
<feature type="compositionally biased region" description="Low complexity" evidence="1">
    <location>
        <begin position="12"/>
        <end position="21"/>
    </location>
</feature>
<dbReference type="Proteomes" id="UP001549145">
    <property type="component" value="Unassembled WGS sequence"/>
</dbReference>
<evidence type="ECO:0008006" key="5">
    <source>
        <dbReference type="Google" id="ProtNLM"/>
    </source>
</evidence>
<evidence type="ECO:0000313" key="4">
    <source>
        <dbReference type="Proteomes" id="UP001549145"/>
    </source>
</evidence>
<comment type="caution">
    <text evidence="3">The sequence shown here is derived from an EMBL/GenBank/DDBJ whole genome shotgun (WGS) entry which is preliminary data.</text>
</comment>
<keyword evidence="4" id="KW-1185">Reference proteome</keyword>
<dbReference type="EMBL" id="JBEPMM010000006">
    <property type="protein sequence ID" value="MET3693118.1"/>
    <property type="molecule type" value="Genomic_DNA"/>
</dbReference>
<organism evidence="3 4">
    <name type="scientific">Methylobacterium goesingense</name>
    <dbReference type="NCBI Taxonomy" id="243690"/>
    <lineage>
        <taxon>Bacteria</taxon>
        <taxon>Pseudomonadati</taxon>
        <taxon>Pseudomonadota</taxon>
        <taxon>Alphaproteobacteria</taxon>
        <taxon>Hyphomicrobiales</taxon>
        <taxon>Methylobacteriaceae</taxon>
        <taxon>Methylobacterium</taxon>
    </lineage>
</organism>
<evidence type="ECO:0000256" key="2">
    <source>
        <dbReference type="SAM" id="Phobius"/>
    </source>
</evidence>
<proteinExistence type="predicted"/>
<evidence type="ECO:0000256" key="1">
    <source>
        <dbReference type="SAM" id="MobiDB-lite"/>
    </source>
</evidence>
<gene>
    <name evidence="3" type="ORF">ABID43_002662</name>
</gene>
<name>A0ABV2L5M2_9HYPH</name>
<feature type="region of interest" description="Disordered" evidence="1">
    <location>
        <begin position="1"/>
        <end position="21"/>
    </location>
</feature>
<reference evidence="3 4" key="1">
    <citation type="submission" date="2024-06" db="EMBL/GenBank/DDBJ databases">
        <title>Genomic Encyclopedia of Type Strains, Phase IV (KMG-IV): sequencing the most valuable type-strain genomes for metagenomic binning, comparative biology and taxonomic classification.</title>
        <authorList>
            <person name="Goeker M."/>
        </authorList>
    </citation>
    <scope>NUCLEOTIDE SEQUENCE [LARGE SCALE GENOMIC DNA]</scope>
    <source>
        <strain evidence="3 4">DSM 21331</strain>
    </source>
</reference>
<sequence>MMPVTIDPSETRSPAVPASRPSRPHLRIVLLSGLGVLGLAGFAALASSMLGGLAGPQYTRPTLQSAAMAQKASEWPDLRDGVPALAPATVEPVKVVDQGSEKAKADVVASVTGTVPADPKITAPPASIQAAVAQPAVTPAAVAPEPPAPQKRIEAAATPKPARLPPIENAAVLPPARPAALVPAARTATLIPPSPNETTRSRATNGTFTALTSEREAPAKRVAPTPVAHAKPAAVKPVPAKVAAAAAAPEPPAEAEAEHTEVFGMKVPSLAPAGRKLAEGVEALGNAVKNLPNSF</sequence>
<keyword evidence="2" id="KW-0812">Transmembrane</keyword>
<keyword evidence="2" id="KW-0472">Membrane</keyword>
<accession>A0ABV2L5M2</accession>
<feature type="transmembrane region" description="Helical" evidence="2">
    <location>
        <begin position="28"/>
        <end position="54"/>
    </location>
</feature>
<evidence type="ECO:0000313" key="3">
    <source>
        <dbReference type="EMBL" id="MET3693118.1"/>
    </source>
</evidence>
<keyword evidence="2" id="KW-1133">Transmembrane helix</keyword>
<dbReference type="RefSeq" id="WP_238276452.1">
    <property type="nucleotide sequence ID" value="NZ_BPQL01000016.1"/>
</dbReference>